<feature type="coiled-coil region" evidence="1">
    <location>
        <begin position="63"/>
        <end position="123"/>
    </location>
</feature>
<sequence length="607" mass="67537">MLAASTPALALLKRLRLRGLPRPGCRGFAEDAEDDGFEKRVKDYEKAKMKWLPSAVEPMDDTGLAAQRRLQELIKRRDRLQRQLEALKRLEADELTASELEQLEALEDQLQIAQRRLSDTALLIKERKQEQRSARKGAGKGETERPKADDGRFGRLWVGSLLGQAPSVIFKPMATGDSYVVFSLLCEAGGVGLAVLDALGVLQLQLVRFSLSPRMRKGHRAWAKVQKGRRRPRDALPLRQSQLNLAWARASSRHLREQSRIRRTLKMLQELLRDPVLAKELEHVACQPEVLELGAAGQVAAEAVVEAVRRVLGEEVSLRRGPFIGVQLERPLTHYDRNDLAMVLEDLGFEAHITRHGVTLRVGGRDLEVRLGLASELEMRMGGVSPFPVSHLTVSEDWEVADRRGQEQLRSAPELRWAVDLARRFSGGPHALPGLQLRGKRQRGGTVLELVLRQLVLRIQDRDAQSLNRFTAALATQGEDFQAHSLGSQLMVSMAREMLEWSKSGVLGLWLKDAELFAGATGKQQASRLLSAAATHLEGEVWGLGHTQSCPLPREDSLEASVDRSITKGVRLVHLGCLEEAQQQLGEADELLTRVPWTEDGGMEASP</sequence>
<keyword evidence="1" id="KW-0175">Coiled coil</keyword>
<gene>
    <name evidence="3" type="ORF">EVOR1521_LOCUS5169</name>
</gene>
<evidence type="ECO:0000256" key="1">
    <source>
        <dbReference type="SAM" id="Coils"/>
    </source>
</evidence>
<keyword evidence="4" id="KW-1185">Reference proteome</keyword>
<proteinExistence type="predicted"/>
<feature type="region of interest" description="Disordered" evidence="2">
    <location>
        <begin position="128"/>
        <end position="151"/>
    </location>
</feature>
<organism evidence="3 4">
    <name type="scientific">Effrenium voratum</name>
    <dbReference type="NCBI Taxonomy" id="2562239"/>
    <lineage>
        <taxon>Eukaryota</taxon>
        <taxon>Sar</taxon>
        <taxon>Alveolata</taxon>
        <taxon>Dinophyceae</taxon>
        <taxon>Suessiales</taxon>
        <taxon>Symbiodiniaceae</taxon>
        <taxon>Effrenium</taxon>
    </lineage>
</organism>
<evidence type="ECO:0000256" key="2">
    <source>
        <dbReference type="SAM" id="MobiDB-lite"/>
    </source>
</evidence>
<dbReference type="AlphaFoldDB" id="A0AA36HVD7"/>
<accession>A0AA36HVD7</accession>
<reference evidence="3" key="1">
    <citation type="submission" date="2023-08" db="EMBL/GenBank/DDBJ databases">
        <authorList>
            <person name="Chen Y."/>
            <person name="Shah S."/>
            <person name="Dougan E. K."/>
            <person name="Thang M."/>
            <person name="Chan C."/>
        </authorList>
    </citation>
    <scope>NUCLEOTIDE SEQUENCE</scope>
</reference>
<dbReference type="Proteomes" id="UP001178507">
    <property type="component" value="Unassembled WGS sequence"/>
</dbReference>
<protein>
    <submittedName>
        <fullName evidence="3">Uncharacterized protein</fullName>
    </submittedName>
</protein>
<evidence type="ECO:0000313" key="3">
    <source>
        <dbReference type="EMBL" id="CAJ1376002.1"/>
    </source>
</evidence>
<evidence type="ECO:0000313" key="4">
    <source>
        <dbReference type="Proteomes" id="UP001178507"/>
    </source>
</evidence>
<name>A0AA36HVD7_9DINO</name>
<comment type="caution">
    <text evidence="3">The sequence shown here is derived from an EMBL/GenBank/DDBJ whole genome shotgun (WGS) entry which is preliminary data.</text>
</comment>
<dbReference type="EMBL" id="CAUJNA010000355">
    <property type="protein sequence ID" value="CAJ1376002.1"/>
    <property type="molecule type" value="Genomic_DNA"/>
</dbReference>